<dbReference type="EMBL" id="CP041969">
    <property type="protein sequence ID" value="QMV41667.1"/>
    <property type="molecule type" value="Genomic_DNA"/>
</dbReference>
<dbReference type="InterPro" id="IPR001509">
    <property type="entry name" value="Epimerase_deHydtase"/>
</dbReference>
<dbReference type="Gene3D" id="3.90.25.10">
    <property type="entry name" value="UDP-galactose 4-epimerase, domain 1"/>
    <property type="match status" value="1"/>
</dbReference>
<sequence>MKILITGGAGYIGSHTCVALLNHGIEIVVVDNLKNSKIDSIHRIREITGREFPFYEIDLLDDYSLELVFKKEKIDAVIHFAGYKSVGESVGFPLEYYYNNINGTLLLCQLMRKYNVKNLVFSSSAAVYSASEGKPISEECQLGPSNPYGRTKWMMEEILQDLYVSDPEWSISLLRYFNPIGAHPSGRIGDNPSQTPANLMPYITGVASGALEELLIYGGDYPTPDGTGVRDYIHIVDLANGHLKAIERVMTKTGVDVFNLGTGRGYSVLEVVSAFEKVSGLKIPYKIVSRRPGDIAICYADTSKAREQLNWVAAKGIEEMCADAWHWQRNNQVKYEQDQDIPFIESALKNE</sequence>
<dbReference type="AlphaFoldDB" id="A0A7G5BXI3"/>
<accession>A0A7G5BXI3</accession>
<dbReference type="EC" id="5.1.3.2" evidence="5 10"/>
<evidence type="ECO:0000313" key="13">
    <source>
        <dbReference type="Proteomes" id="UP000515679"/>
    </source>
</evidence>
<protein>
    <recommendedName>
        <fullName evidence="6 10">UDP-glucose 4-epimerase</fullName>
        <ecNumber evidence="5 10">5.1.3.2</ecNumber>
    </recommendedName>
</protein>
<dbReference type="PANTHER" id="PTHR43725">
    <property type="entry name" value="UDP-GLUCOSE 4-EPIMERASE"/>
    <property type="match status" value="1"/>
</dbReference>
<comment type="pathway">
    <text evidence="3 10">Carbohydrate metabolism; galactose metabolism.</text>
</comment>
<evidence type="ECO:0000256" key="3">
    <source>
        <dbReference type="ARBA" id="ARBA00004947"/>
    </source>
</evidence>
<evidence type="ECO:0000256" key="10">
    <source>
        <dbReference type="RuleBase" id="RU366046"/>
    </source>
</evidence>
<feature type="domain" description="NAD-dependent epimerase/dehydratase" evidence="11">
    <location>
        <begin position="3"/>
        <end position="261"/>
    </location>
</feature>
<comment type="cofactor">
    <cofactor evidence="2 10">
        <name>NAD(+)</name>
        <dbReference type="ChEBI" id="CHEBI:57540"/>
    </cofactor>
</comment>
<dbReference type="Proteomes" id="UP000515679">
    <property type="component" value="Chromosome"/>
</dbReference>
<dbReference type="GO" id="GO:0003978">
    <property type="term" value="F:UDP-glucose 4-epimerase activity"/>
    <property type="evidence" value="ECO:0007669"/>
    <property type="project" value="UniProtKB-UniRule"/>
</dbReference>
<dbReference type="CDD" id="cd05247">
    <property type="entry name" value="UDP_G4E_1_SDR_e"/>
    <property type="match status" value="1"/>
</dbReference>
<dbReference type="SUPFAM" id="SSF51735">
    <property type="entry name" value="NAD(P)-binding Rossmann-fold domains"/>
    <property type="match status" value="1"/>
</dbReference>
<comment type="subunit">
    <text evidence="10">Homodimer.</text>
</comment>
<keyword evidence="13" id="KW-1185">Reference proteome</keyword>
<dbReference type="InterPro" id="IPR036291">
    <property type="entry name" value="NAD(P)-bd_dom_sf"/>
</dbReference>
<dbReference type="NCBIfam" id="TIGR01179">
    <property type="entry name" value="galE"/>
    <property type="match status" value="1"/>
</dbReference>
<evidence type="ECO:0000259" key="11">
    <source>
        <dbReference type="Pfam" id="PF01370"/>
    </source>
</evidence>
<dbReference type="GO" id="GO:0006012">
    <property type="term" value="P:galactose metabolic process"/>
    <property type="evidence" value="ECO:0007669"/>
    <property type="project" value="UniProtKB-UniPathway"/>
</dbReference>
<dbReference type="InterPro" id="IPR005886">
    <property type="entry name" value="UDP_G4E"/>
</dbReference>
<dbReference type="GO" id="GO:0005829">
    <property type="term" value="C:cytosol"/>
    <property type="evidence" value="ECO:0007669"/>
    <property type="project" value="TreeGrafter"/>
</dbReference>
<keyword evidence="8" id="KW-0299">Galactose metabolism</keyword>
<comment type="catalytic activity">
    <reaction evidence="1 10">
        <text>UDP-alpha-D-glucose = UDP-alpha-D-galactose</text>
        <dbReference type="Rhea" id="RHEA:22168"/>
        <dbReference type="ChEBI" id="CHEBI:58885"/>
        <dbReference type="ChEBI" id="CHEBI:66914"/>
        <dbReference type="EC" id="5.1.3.2"/>
    </reaction>
</comment>
<organism evidence="12 13">
    <name type="scientific">Cohnella cholangitidis</name>
    <dbReference type="NCBI Taxonomy" id="2598458"/>
    <lineage>
        <taxon>Bacteria</taxon>
        <taxon>Bacillati</taxon>
        <taxon>Bacillota</taxon>
        <taxon>Bacilli</taxon>
        <taxon>Bacillales</taxon>
        <taxon>Paenibacillaceae</taxon>
        <taxon>Cohnella</taxon>
    </lineage>
</organism>
<evidence type="ECO:0000256" key="1">
    <source>
        <dbReference type="ARBA" id="ARBA00000083"/>
    </source>
</evidence>
<dbReference type="NCBIfam" id="NF007956">
    <property type="entry name" value="PRK10675.1"/>
    <property type="match status" value="1"/>
</dbReference>
<keyword evidence="9 10" id="KW-0413">Isomerase</keyword>
<evidence type="ECO:0000256" key="9">
    <source>
        <dbReference type="ARBA" id="ARBA00023235"/>
    </source>
</evidence>
<evidence type="ECO:0000256" key="4">
    <source>
        <dbReference type="ARBA" id="ARBA00007637"/>
    </source>
</evidence>
<dbReference type="RefSeq" id="WP_182303006.1">
    <property type="nucleotide sequence ID" value="NZ_CP041969.1"/>
</dbReference>
<evidence type="ECO:0000313" key="12">
    <source>
        <dbReference type="EMBL" id="QMV41667.1"/>
    </source>
</evidence>
<evidence type="ECO:0000256" key="2">
    <source>
        <dbReference type="ARBA" id="ARBA00001911"/>
    </source>
</evidence>
<gene>
    <name evidence="12" type="primary">galE</name>
    <name evidence="12" type="ORF">FPL14_11095</name>
</gene>
<evidence type="ECO:0000256" key="5">
    <source>
        <dbReference type="ARBA" id="ARBA00013189"/>
    </source>
</evidence>
<name>A0A7G5BXI3_9BACL</name>
<evidence type="ECO:0000256" key="6">
    <source>
        <dbReference type="ARBA" id="ARBA00018569"/>
    </source>
</evidence>
<keyword evidence="10" id="KW-0119">Carbohydrate metabolism</keyword>
<dbReference type="PANTHER" id="PTHR43725:SF47">
    <property type="entry name" value="UDP-GLUCOSE 4-EPIMERASE"/>
    <property type="match status" value="1"/>
</dbReference>
<keyword evidence="7 10" id="KW-0520">NAD</keyword>
<dbReference type="KEGG" id="cchl:FPL14_11095"/>
<dbReference type="Pfam" id="PF01370">
    <property type="entry name" value="Epimerase"/>
    <property type="match status" value="1"/>
</dbReference>
<dbReference type="Gene3D" id="3.40.50.720">
    <property type="entry name" value="NAD(P)-binding Rossmann-like Domain"/>
    <property type="match status" value="1"/>
</dbReference>
<dbReference type="UniPathway" id="UPA00214"/>
<evidence type="ECO:0000256" key="8">
    <source>
        <dbReference type="ARBA" id="ARBA00023144"/>
    </source>
</evidence>
<evidence type="ECO:0000256" key="7">
    <source>
        <dbReference type="ARBA" id="ARBA00023027"/>
    </source>
</evidence>
<proteinExistence type="inferred from homology"/>
<reference evidence="12 13" key="1">
    <citation type="submission" date="2019-07" db="EMBL/GenBank/DDBJ databases">
        <authorList>
            <person name="Kim J.K."/>
            <person name="Cheong H.-M."/>
            <person name="Choi Y."/>
            <person name="Hwang K.J."/>
            <person name="Lee S."/>
            <person name="Choi C."/>
        </authorList>
    </citation>
    <scope>NUCLEOTIDE SEQUENCE [LARGE SCALE GENOMIC DNA]</scope>
    <source>
        <strain evidence="12 13">KS 22</strain>
    </source>
</reference>
<comment type="similarity">
    <text evidence="4 10">Belongs to the NAD(P)-dependent epimerase/dehydratase family.</text>
</comment>